<dbReference type="Proteomes" id="UP001274321">
    <property type="component" value="Unassembled WGS sequence"/>
</dbReference>
<evidence type="ECO:0000313" key="8">
    <source>
        <dbReference type="Proteomes" id="UP001274321"/>
    </source>
</evidence>
<feature type="transmembrane region" description="Helical" evidence="6">
    <location>
        <begin position="202"/>
        <end position="223"/>
    </location>
</feature>
<keyword evidence="5 6" id="KW-0472">Membrane</keyword>
<accession>A0ABU4RNS7</accession>
<dbReference type="PROSITE" id="PS50895">
    <property type="entry name" value="SURF1"/>
    <property type="match status" value="1"/>
</dbReference>
<evidence type="ECO:0000256" key="1">
    <source>
        <dbReference type="ARBA" id="ARBA00004370"/>
    </source>
</evidence>
<gene>
    <name evidence="7" type="ORF">SCD90_07140</name>
</gene>
<name>A0ABU4RNS7_9HYPH</name>
<protein>
    <recommendedName>
        <fullName evidence="6">SURF1-like protein</fullName>
    </recommendedName>
</protein>
<dbReference type="EMBL" id="JAXAFJ010000003">
    <property type="protein sequence ID" value="MDX6805833.1"/>
    <property type="molecule type" value="Genomic_DNA"/>
</dbReference>
<evidence type="ECO:0000256" key="6">
    <source>
        <dbReference type="RuleBase" id="RU363076"/>
    </source>
</evidence>
<dbReference type="PANTHER" id="PTHR23427">
    <property type="entry name" value="SURFEIT LOCUS PROTEIN"/>
    <property type="match status" value="1"/>
</dbReference>
<evidence type="ECO:0000256" key="5">
    <source>
        <dbReference type="ARBA" id="ARBA00023136"/>
    </source>
</evidence>
<comment type="caution">
    <text evidence="7">The sequence shown here is derived from an EMBL/GenBank/DDBJ whole genome shotgun (WGS) entry which is preliminary data.</text>
</comment>
<keyword evidence="6" id="KW-1003">Cell membrane</keyword>
<proteinExistence type="inferred from homology"/>
<comment type="caution">
    <text evidence="6">Lacks conserved residue(s) required for the propagation of feature annotation.</text>
</comment>
<evidence type="ECO:0000256" key="4">
    <source>
        <dbReference type="ARBA" id="ARBA00022989"/>
    </source>
</evidence>
<keyword evidence="4 6" id="KW-1133">Transmembrane helix</keyword>
<dbReference type="PANTHER" id="PTHR23427:SF2">
    <property type="entry name" value="SURFEIT LOCUS PROTEIN 1"/>
    <property type="match status" value="1"/>
</dbReference>
<dbReference type="Pfam" id="PF02104">
    <property type="entry name" value="SURF1"/>
    <property type="match status" value="1"/>
</dbReference>
<evidence type="ECO:0000256" key="2">
    <source>
        <dbReference type="ARBA" id="ARBA00007165"/>
    </source>
</evidence>
<evidence type="ECO:0000313" key="7">
    <source>
        <dbReference type="EMBL" id="MDX6805833.1"/>
    </source>
</evidence>
<organism evidence="7 8">
    <name type="scientific">Terrihabitans rhizophilus</name>
    <dbReference type="NCBI Taxonomy" id="3092662"/>
    <lineage>
        <taxon>Bacteria</taxon>
        <taxon>Pseudomonadati</taxon>
        <taxon>Pseudomonadota</taxon>
        <taxon>Alphaproteobacteria</taxon>
        <taxon>Hyphomicrobiales</taxon>
        <taxon>Terrihabitans</taxon>
    </lineage>
</organism>
<dbReference type="InterPro" id="IPR045214">
    <property type="entry name" value="Surf1/Surf4"/>
</dbReference>
<comment type="subcellular location">
    <subcellularLocation>
        <location evidence="6">Cell membrane</location>
        <topology evidence="6">Multi-pass membrane protein</topology>
    </subcellularLocation>
    <subcellularLocation>
        <location evidence="1">Membrane</location>
    </subcellularLocation>
</comment>
<evidence type="ECO:0000256" key="3">
    <source>
        <dbReference type="ARBA" id="ARBA00022692"/>
    </source>
</evidence>
<keyword evidence="8" id="KW-1185">Reference proteome</keyword>
<comment type="similarity">
    <text evidence="2 6">Belongs to the SURF1 family.</text>
</comment>
<dbReference type="InterPro" id="IPR002994">
    <property type="entry name" value="Surf1/Shy1"/>
</dbReference>
<dbReference type="CDD" id="cd06662">
    <property type="entry name" value="SURF1"/>
    <property type="match status" value="1"/>
</dbReference>
<keyword evidence="3 6" id="KW-0812">Transmembrane</keyword>
<reference evidence="7 8" key="1">
    <citation type="submission" date="2023-11" db="EMBL/GenBank/DDBJ databases">
        <authorList>
            <person name="Bao R."/>
        </authorList>
    </citation>
    <scope>NUCLEOTIDE SEQUENCE [LARGE SCALE GENOMIC DNA]</scope>
    <source>
        <strain evidence="7 8">PJ23</strain>
    </source>
</reference>
<sequence>MLGGLVLIVLAALLALGTWQVFRLSWKLDLIARVDQRIHAEPVPPPSADRWAGIGRDADEYRRLRVSGTFLHGAEALVQATTAQGPGFWVMTPLRTPSGETFLINRGFVPSDRRDPATRSEGQVQGEVVVTGLLRLTEPGGGYLRENDAAADRWYSREVAAIFAARGLQQPPPFFIDADATPNPGGLPRGGLTVVRFTNNHLVYAATWYGLALLLAGAAIWIVRDERRRWLAARQSG</sequence>